<reference evidence="1" key="1">
    <citation type="submission" date="2023-04" db="EMBL/GenBank/DDBJ databases">
        <title>A chromosome-level genome assembly of the parasitoid wasp Eretmocerus hayati.</title>
        <authorList>
            <person name="Zhong Y."/>
            <person name="Liu S."/>
            <person name="Liu Y."/>
        </authorList>
    </citation>
    <scope>NUCLEOTIDE SEQUENCE</scope>
    <source>
        <strain evidence="1">ZJU_SS_LIU_2023</strain>
    </source>
</reference>
<gene>
    <name evidence="1" type="ORF">QAD02_021182</name>
</gene>
<name>A0ACC2PP70_9HYME</name>
<sequence>MSTMKEKLSTDGGIAVKIITEIQKHPCLFDKTADGYRSELTKGTAYKTIVTNVNNDLVLKQPLTALEIKNKWRNYRKTYRLNLERNSEYYLADYMEYLQPHLGLQSQKCENEDDHNTTEKHDGSNSDEKGDEPETSQNNDICTVTPTGNNDRTVNQGNKRIMKESENAHYAQATTSKSRGPKSELITPPPSAKYLRDKGKIADLEESTMKIAAEAMKMMKNLGSSDKKEDKNTYLPAIKRALIDVPKEYFLECMNGVLVVIDTCSEDAPVS</sequence>
<evidence type="ECO:0000313" key="1">
    <source>
        <dbReference type="EMBL" id="KAJ8685389.1"/>
    </source>
</evidence>
<organism evidence="1 2">
    <name type="scientific">Eretmocerus hayati</name>
    <dbReference type="NCBI Taxonomy" id="131215"/>
    <lineage>
        <taxon>Eukaryota</taxon>
        <taxon>Metazoa</taxon>
        <taxon>Ecdysozoa</taxon>
        <taxon>Arthropoda</taxon>
        <taxon>Hexapoda</taxon>
        <taxon>Insecta</taxon>
        <taxon>Pterygota</taxon>
        <taxon>Neoptera</taxon>
        <taxon>Endopterygota</taxon>
        <taxon>Hymenoptera</taxon>
        <taxon>Apocrita</taxon>
        <taxon>Proctotrupomorpha</taxon>
        <taxon>Chalcidoidea</taxon>
        <taxon>Aphelinidae</taxon>
        <taxon>Aphelininae</taxon>
        <taxon>Eretmocerus</taxon>
    </lineage>
</organism>
<accession>A0ACC2PP70</accession>
<keyword evidence="2" id="KW-1185">Reference proteome</keyword>
<protein>
    <submittedName>
        <fullName evidence="1">Uncharacterized protein</fullName>
    </submittedName>
</protein>
<comment type="caution">
    <text evidence="1">The sequence shown here is derived from an EMBL/GenBank/DDBJ whole genome shotgun (WGS) entry which is preliminary data.</text>
</comment>
<evidence type="ECO:0000313" key="2">
    <source>
        <dbReference type="Proteomes" id="UP001239111"/>
    </source>
</evidence>
<dbReference type="Proteomes" id="UP001239111">
    <property type="component" value="Chromosome 1"/>
</dbReference>
<dbReference type="EMBL" id="CM056741">
    <property type="protein sequence ID" value="KAJ8685389.1"/>
    <property type="molecule type" value="Genomic_DNA"/>
</dbReference>
<proteinExistence type="predicted"/>